<organism evidence="1">
    <name type="scientific">human gut metagenome</name>
    <dbReference type="NCBI Taxonomy" id="408170"/>
    <lineage>
        <taxon>unclassified sequences</taxon>
        <taxon>metagenomes</taxon>
        <taxon>organismal metagenomes</taxon>
    </lineage>
</organism>
<name>K1S0T6_9ZZZZ</name>
<feature type="non-terminal residue" evidence="1">
    <location>
        <position position="1"/>
    </location>
</feature>
<gene>
    <name evidence="1" type="ORF">LEA_15874</name>
</gene>
<accession>K1S0T6</accession>
<comment type="caution">
    <text evidence="1">The sequence shown here is derived from an EMBL/GenBank/DDBJ whole genome shotgun (WGS) entry which is preliminary data.</text>
</comment>
<proteinExistence type="predicted"/>
<reference evidence="1" key="1">
    <citation type="journal article" date="2013" name="Environ. Microbiol.">
        <title>Microbiota from the distal guts of lean and obese adolescents exhibit partial functional redundancy besides clear differences in community structure.</title>
        <authorList>
            <person name="Ferrer M."/>
            <person name="Ruiz A."/>
            <person name="Lanza F."/>
            <person name="Haange S.B."/>
            <person name="Oberbach A."/>
            <person name="Till H."/>
            <person name="Bargiela R."/>
            <person name="Campoy C."/>
            <person name="Segura M.T."/>
            <person name="Richter M."/>
            <person name="von Bergen M."/>
            <person name="Seifert J."/>
            <person name="Suarez A."/>
        </authorList>
    </citation>
    <scope>NUCLEOTIDE SEQUENCE</scope>
</reference>
<protein>
    <submittedName>
        <fullName evidence="1">Uncharacterized protein</fullName>
    </submittedName>
</protein>
<evidence type="ECO:0000313" key="1">
    <source>
        <dbReference type="EMBL" id="EKC54397.1"/>
    </source>
</evidence>
<dbReference type="AlphaFoldDB" id="K1S0T6"/>
<dbReference type="EMBL" id="AJWY01010843">
    <property type="protein sequence ID" value="EKC54397.1"/>
    <property type="molecule type" value="Genomic_DNA"/>
</dbReference>
<sequence>VISSDDKKTIYAVGLARYDGDRGGAQEDDRTGGYKNCADEVLEYVHSHGLNTKVIF</sequence>